<dbReference type="Gene3D" id="3.20.20.370">
    <property type="entry name" value="Glycoside hydrolase/deacetylase"/>
    <property type="match status" value="1"/>
</dbReference>
<reference evidence="1 2" key="1">
    <citation type="journal article" date="2024" name="J. Plant Pathol.">
        <title>Sequence and assembly of the genome of Seiridium unicorne, isolate CBS 538.82, causal agent of cypress canker disease.</title>
        <authorList>
            <person name="Scali E."/>
            <person name="Rocca G.D."/>
            <person name="Danti R."/>
            <person name="Garbelotto M."/>
            <person name="Barberini S."/>
            <person name="Baroncelli R."/>
            <person name="Emiliani G."/>
        </authorList>
    </citation>
    <scope>NUCLEOTIDE SEQUENCE [LARGE SCALE GENOMIC DNA]</scope>
    <source>
        <strain evidence="1 2">BM-138-508</strain>
    </source>
</reference>
<dbReference type="Proteomes" id="UP001408356">
    <property type="component" value="Unassembled WGS sequence"/>
</dbReference>
<dbReference type="SUPFAM" id="SSF88713">
    <property type="entry name" value="Glycoside hydrolase/deacetylase"/>
    <property type="match status" value="1"/>
</dbReference>
<organism evidence="1 2">
    <name type="scientific">Seiridium unicorne</name>
    <dbReference type="NCBI Taxonomy" id="138068"/>
    <lineage>
        <taxon>Eukaryota</taxon>
        <taxon>Fungi</taxon>
        <taxon>Dikarya</taxon>
        <taxon>Ascomycota</taxon>
        <taxon>Pezizomycotina</taxon>
        <taxon>Sordariomycetes</taxon>
        <taxon>Xylariomycetidae</taxon>
        <taxon>Amphisphaeriales</taxon>
        <taxon>Sporocadaceae</taxon>
        <taxon>Seiridium</taxon>
    </lineage>
</organism>
<dbReference type="EMBL" id="JARVKF010000019">
    <property type="protein sequence ID" value="KAK9425349.1"/>
    <property type="molecule type" value="Genomic_DNA"/>
</dbReference>
<evidence type="ECO:0000313" key="2">
    <source>
        <dbReference type="Proteomes" id="UP001408356"/>
    </source>
</evidence>
<evidence type="ECO:0000313" key="1">
    <source>
        <dbReference type="EMBL" id="KAK9425349.1"/>
    </source>
</evidence>
<keyword evidence="2" id="KW-1185">Reference proteome</keyword>
<proteinExistence type="predicted"/>
<accession>A0ABR2VET4</accession>
<name>A0ABR2VET4_9PEZI</name>
<comment type="caution">
    <text evidence="1">The sequence shown here is derived from an EMBL/GenBank/DDBJ whole genome shotgun (WGS) entry which is preliminary data.</text>
</comment>
<sequence>MDKVDAGQREGARTGPGHHADLHAAAVRIILEELLKEIGNIGYHIAHWSIGTKDFEHDTESQSRVSIKRFDKDLEAGGAVALTHDTKFYTADKLLPHMIA</sequence>
<protein>
    <submittedName>
        <fullName evidence="1">Uncharacterized protein</fullName>
    </submittedName>
</protein>
<gene>
    <name evidence="1" type="ORF">SUNI508_13085</name>
</gene>
<dbReference type="InterPro" id="IPR011330">
    <property type="entry name" value="Glyco_hydro/deAcase_b/a-brl"/>
</dbReference>